<dbReference type="EMBL" id="JAWDGP010004601">
    <property type="protein sequence ID" value="KAK3763116.1"/>
    <property type="molecule type" value="Genomic_DNA"/>
</dbReference>
<comment type="caution">
    <text evidence="1">The sequence shown here is derived from an EMBL/GenBank/DDBJ whole genome shotgun (WGS) entry which is preliminary data.</text>
</comment>
<proteinExistence type="predicted"/>
<protein>
    <submittedName>
        <fullName evidence="1">Uncharacterized protein</fullName>
    </submittedName>
</protein>
<accession>A0AAE0Z6G0</accession>
<sequence>MKCMRRCCCNCCCSSPCCRGRHKDCSDLARTTVLPPYSSVYFRRRRGKLSRPKQLLVNEKLTQLTASMGNELVDSEAEELQTDNDGEEVSINPSIASSRQRSLNRSSIGSDIVDLKVKRKVTLFGTDIDFQLKKKKGGALWDPFSKVWVMGYRVVHFGIRSLKFELWVTG</sequence>
<evidence type="ECO:0000313" key="1">
    <source>
        <dbReference type="EMBL" id="KAK3763116.1"/>
    </source>
</evidence>
<dbReference type="Proteomes" id="UP001283361">
    <property type="component" value="Unassembled WGS sequence"/>
</dbReference>
<keyword evidence="2" id="KW-1185">Reference proteome</keyword>
<name>A0AAE0Z6G0_9GAST</name>
<evidence type="ECO:0000313" key="2">
    <source>
        <dbReference type="Proteomes" id="UP001283361"/>
    </source>
</evidence>
<dbReference type="AlphaFoldDB" id="A0AAE0Z6G0"/>
<organism evidence="1 2">
    <name type="scientific">Elysia crispata</name>
    <name type="common">lettuce slug</name>
    <dbReference type="NCBI Taxonomy" id="231223"/>
    <lineage>
        <taxon>Eukaryota</taxon>
        <taxon>Metazoa</taxon>
        <taxon>Spiralia</taxon>
        <taxon>Lophotrochozoa</taxon>
        <taxon>Mollusca</taxon>
        <taxon>Gastropoda</taxon>
        <taxon>Heterobranchia</taxon>
        <taxon>Euthyneura</taxon>
        <taxon>Panpulmonata</taxon>
        <taxon>Sacoglossa</taxon>
        <taxon>Placobranchoidea</taxon>
        <taxon>Plakobranchidae</taxon>
        <taxon>Elysia</taxon>
    </lineage>
</organism>
<gene>
    <name evidence="1" type="ORF">RRG08_013243</name>
</gene>
<reference evidence="1" key="1">
    <citation type="journal article" date="2023" name="G3 (Bethesda)">
        <title>A reference genome for the long-term kleptoplast-retaining sea slug Elysia crispata morphotype clarki.</title>
        <authorList>
            <person name="Eastman K.E."/>
            <person name="Pendleton A.L."/>
            <person name="Shaikh M.A."/>
            <person name="Suttiyut T."/>
            <person name="Ogas R."/>
            <person name="Tomko P."/>
            <person name="Gavelis G."/>
            <person name="Widhalm J.R."/>
            <person name="Wisecaver J.H."/>
        </authorList>
    </citation>
    <scope>NUCLEOTIDE SEQUENCE</scope>
    <source>
        <strain evidence="1">ECLA1</strain>
    </source>
</reference>